<feature type="region of interest" description="Disordered" evidence="1">
    <location>
        <begin position="1"/>
        <end position="21"/>
    </location>
</feature>
<proteinExistence type="predicted"/>
<evidence type="ECO:0000313" key="3">
    <source>
        <dbReference type="Proteomes" id="UP001054945"/>
    </source>
</evidence>
<dbReference type="AlphaFoldDB" id="A0AAV4WWF8"/>
<evidence type="ECO:0000313" key="2">
    <source>
        <dbReference type="EMBL" id="GIY86668.1"/>
    </source>
</evidence>
<protein>
    <submittedName>
        <fullName evidence="2">Uncharacterized protein</fullName>
    </submittedName>
</protein>
<evidence type="ECO:0000256" key="1">
    <source>
        <dbReference type="SAM" id="MobiDB-lite"/>
    </source>
</evidence>
<reference evidence="2 3" key="1">
    <citation type="submission" date="2021-06" db="EMBL/GenBank/DDBJ databases">
        <title>Caerostris extrusa draft genome.</title>
        <authorList>
            <person name="Kono N."/>
            <person name="Arakawa K."/>
        </authorList>
    </citation>
    <scope>NUCLEOTIDE SEQUENCE [LARGE SCALE GENOMIC DNA]</scope>
</reference>
<accession>A0AAV4WWF8</accession>
<comment type="caution">
    <text evidence="2">The sequence shown here is derived from an EMBL/GenBank/DDBJ whole genome shotgun (WGS) entry which is preliminary data.</text>
</comment>
<name>A0AAV4WWF8_CAEEX</name>
<keyword evidence="3" id="KW-1185">Reference proteome</keyword>
<dbReference type="EMBL" id="BPLR01016831">
    <property type="protein sequence ID" value="GIY86668.1"/>
    <property type="molecule type" value="Genomic_DNA"/>
</dbReference>
<dbReference type="Proteomes" id="UP001054945">
    <property type="component" value="Unassembled WGS sequence"/>
</dbReference>
<sequence length="67" mass="7660">MQTGRRYPGDDSPGMQDGAEHEEVVAVPEKFLFPHRVRNAANFYTSSQQLPPSQKKKERILLTLTYP</sequence>
<organism evidence="2 3">
    <name type="scientific">Caerostris extrusa</name>
    <name type="common">Bark spider</name>
    <name type="synonym">Caerostris bankana</name>
    <dbReference type="NCBI Taxonomy" id="172846"/>
    <lineage>
        <taxon>Eukaryota</taxon>
        <taxon>Metazoa</taxon>
        <taxon>Ecdysozoa</taxon>
        <taxon>Arthropoda</taxon>
        <taxon>Chelicerata</taxon>
        <taxon>Arachnida</taxon>
        <taxon>Araneae</taxon>
        <taxon>Araneomorphae</taxon>
        <taxon>Entelegynae</taxon>
        <taxon>Araneoidea</taxon>
        <taxon>Araneidae</taxon>
        <taxon>Caerostris</taxon>
    </lineage>
</organism>
<gene>
    <name evidence="2" type="ORF">CEXT_305521</name>
</gene>